<dbReference type="EMBL" id="JBHSED010000025">
    <property type="protein sequence ID" value="MFC4304523.1"/>
    <property type="molecule type" value="Genomic_DNA"/>
</dbReference>
<evidence type="ECO:0000256" key="1">
    <source>
        <dbReference type="SAM" id="MobiDB-lite"/>
    </source>
</evidence>
<keyword evidence="3" id="KW-1185">Reference proteome</keyword>
<dbReference type="Proteomes" id="UP001595755">
    <property type="component" value="Unassembled WGS sequence"/>
</dbReference>
<dbReference type="InterPro" id="IPR029044">
    <property type="entry name" value="Nucleotide-diphossugar_trans"/>
</dbReference>
<reference evidence="3" key="1">
    <citation type="journal article" date="2019" name="Int. J. Syst. Evol. Microbiol.">
        <title>The Global Catalogue of Microorganisms (GCM) 10K type strain sequencing project: providing services to taxonomists for standard genome sequencing and annotation.</title>
        <authorList>
            <consortium name="The Broad Institute Genomics Platform"/>
            <consortium name="The Broad Institute Genome Sequencing Center for Infectious Disease"/>
            <person name="Wu L."/>
            <person name="Ma J."/>
        </authorList>
    </citation>
    <scope>NUCLEOTIDE SEQUENCE [LARGE SCALE GENOMIC DNA]</scope>
    <source>
        <strain evidence="3">CGMCC 4.1641</strain>
    </source>
</reference>
<evidence type="ECO:0000313" key="3">
    <source>
        <dbReference type="Proteomes" id="UP001595755"/>
    </source>
</evidence>
<feature type="compositionally biased region" description="Basic residues" evidence="1">
    <location>
        <begin position="310"/>
        <end position="332"/>
    </location>
</feature>
<feature type="region of interest" description="Disordered" evidence="1">
    <location>
        <begin position="292"/>
        <end position="332"/>
    </location>
</feature>
<comment type="caution">
    <text evidence="2">The sequence shown here is derived from an EMBL/GenBank/DDBJ whole genome shotgun (WGS) entry which is preliminary data.</text>
</comment>
<protein>
    <recommendedName>
        <fullName evidence="4">Glycosyl transferase</fullName>
    </recommendedName>
</protein>
<dbReference type="RefSeq" id="WP_204605998.1">
    <property type="nucleotide sequence ID" value="NZ_JBHSED010000025.1"/>
</dbReference>
<proteinExistence type="predicted"/>
<organism evidence="2 3">
    <name type="scientific">Cohnella boryungensis</name>
    <dbReference type="NCBI Taxonomy" id="768479"/>
    <lineage>
        <taxon>Bacteria</taxon>
        <taxon>Bacillati</taxon>
        <taxon>Bacillota</taxon>
        <taxon>Bacilli</taxon>
        <taxon>Bacillales</taxon>
        <taxon>Paenibacillaceae</taxon>
        <taxon>Cohnella</taxon>
    </lineage>
</organism>
<gene>
    <name evidence="2" type="ORF">ACFO1S_13930</name>
</gene>
<accession>A0ABV8SCA4</accession>
<name>A0ABV8SCA4_9BACL</name>
<dbReference type="SUPFAM" id="SSF53448">
    <property type="entry name" value="Nucleotide-diphospho-sugar transferases"/>
    <property type="match status" value="1"/>
</dbReference>
<evidence type="ECO:0008006" key="4">
    <source>
        <dbReference type="Google" id="ProtNLM"/>
    </source>
</evidence>
<evidence type="ECO:0000313" key="2">
    <source>
        <dbReference type="EMBL" id="MFC4304523.1"/>
    </source>
</evidence>
<sequence>MKKTVTRRIRKHFRAAGKQRRPPKRNRLVFVVLAHEREDILANQIRNIRYYNPESRIILYNSSGLAEFGRHLEEIEICPYQRGPLAWGRTGCVLYDAMRGLKESQADYDYLVYIDSDVLFLRSGFLSYLDETMSGYDVMGVNLHVEHGPGEWIPGQTMWEEWPSWQALFHTDYLAGMFANGQVYRKALVDRMYEGIDTERLESLFQTTQVIALEEILHATLAVRSGAAYRSFPETEAQYIRYKPPLSLADVQAAEQNERVYFVHPVLREAEDPARQWVDQLLETRARSAAKLVRERKKRRSSTSASKQLRPLRRRRAKSGGKSKRVIRARKK</sequence>